<evidence type="ECO:0000256" key="15">
    <source>
        <dbReference type="ARBA" id="ARBA00040883"/>
    </source>
</evidence>
<dbReference type="UniPathway" id="UPA00241">
    <property type="reaction ID" value="UER00352"/>
</dbReference>
<dbReference type="OrthoDB" id="9804707at2"/>
<evidence type="ECO:0000256" key="13">
    <source>
        <dbReference type="ARBA" id="ARBA00022993"/>
    </source>
</evidence>
<evidence type="ECO:0000256" key="2">
    <source>
        <dbReference type="ARBA" id="ARBA00001958"/>
    </source>
</evidence>
<dbReference type="CDD" id="cd24015">
    <property type="entry name" value="ASKHA_NBD_PanK-III"/>
    <property type="match status" value="1"/>
</dbReference>
<keyword evidence="10 16" id="KW-0418">Kinase</keyword>
<keyword evidence="12 16" id="KW-0630">Potassium</keyword>
<dbReference type="GO" id="GO:0005524">
    <property type="term" value="F:ATP binding"/>
    <property type="evidence" value="ECO:0007669"/>
    <property type="project" value="UniProtKB-UniRule"/>
</dbReference>
<feature type="binding site" evidence="16">
    <location>
        <begin position="6"/>
        <end position="13"/>
    </location>
    <ligand>
        <name>ATP</name>
        <dbReference type="ChEBI" id="CHEBI:30616"/>
    </ligand>
</feature>
<comment type="cofactor">
    <cofactor evidence="2">
        <name>K(+)</name>
        <dbReference type="ChEBI" id="CHEBI:29103"/>
    </cofactor>
</comment>
<evidence type="ECO:0000256" key="7">
    <source>
        <dbReference type="ARBA" id="ARBA00022490"/>
    </source>
</evidence>
<feature type="binding site" evidence="16">
    <location>
        <position position="137"/>
    </location>
    <ligand>
        <name>ATP</name>
        <dbReference type="ChEBI" id="CHEBI:30616"/>
    </ligand>
</feature>
<dbReference type="PANTHER" id="PTHR34265">
    <property type="entry name" value="TYPE III PANTOTHENATE KINASE"/>
    <property type="match status" value="1"/>
</dbReference>
<comment type="function">
    <text evidence="16">Catalyzes the phosphorylation of pantothenate (Pan), the first step in CoA biosynthesis.</text>
</comment>
<keyword evidence="16" id="KW-0479">Metal-binding</keyword>
<dbReference type="GO" id="GO:0005737">
    <property type="term" value="C:cytoplasm"/>
    <property type="evidence" value="ECO:0007669"/>
    <property type="project" value="UniProtKB-SubCell"/>
</dbReference>
<feature type="active site" description="Proton acceptor" evidence="16">
    <location>
        <position position="114"/>
    </location>
</feature>
<dbReference type="AlphaFoldDB" id="A0A2S9PS06"/>
<dbReference type="RefSeq" id="WP_105870577.1">
    <property type="nucleotide sequence ID" value="NZ_PVLV01000363.1"/>
</dbReference>
<evidence type="ECO:0000256" key="16">
    <source>
        <dbReference type="HAMAP-Rule" id="MF_01274"/>
    </source>
</evidence>
<comment type="caution">
    <text evidence="16">Lacks conserved residue(s) required for the propagation of feature annotation.</text>
</comment>
<gene>
    <name evidence="16" type="primary">coaX</name>
    <name evidence="17" type="ORF">C6N75_21675</name>
</gene>
<dbReference type="EC" id="2.7.1.33" evidence="6 16"/>
<evidence type="ECO:0000256" key="1">
    <source>
        <dbReference type="ARBA" id="ARBA00001206"/>
    </source>
</evidence>
<name>A0A2S9PS06_9ACTN</name>
<keyword evidence="9 16" id="KW-0547">Nucleotide-binding</keyword>
<accession>A0A2S9PS06</accession>
<dbReference type="Pfam" id="PF03309">
    <property type="entry name" value="Pan_kinase"/>
    <property type="match status" value="1"/>
</dbReference>
<dbReference type="NCBIfam" id="TIGR00671">
    <property type="entry name" value="baf"/>
    <property type="match status" value="1"/>
</dbReference>
<evidence type="ECO:0000256" key="12">
    <source>
        <dbReference type="ARBA" id="ARBA00022958"/>
    </source>
</evidence>
<organism evidence="17 18">
    <name type="scientific">Streptomyces solincola</name>
    <dbReference type="NCBI Taxonomy" id="2100817"/>
    <lineage>
        <taxon>Bacteria</taxon>
        <taxon>Bacillati</taxon>
        <taxon>Actinomycetota</taxon>
        <taxon>Actinomycetes</taxon>
        <taxon>Kitasatosporales</taxon>
        <taxon>Streptomycetaceae</taxon>
        <taxon>Streptomyces</taxon>
    </lineage>
</organism>
<comment type="catalytic activity">
    <reaction evidence="1 16">
        <text>(R)-pantothenate + ATP = (R)-4'-phosphopantothenate + ADP + H(+)</text>
        <dbReference type="Rhea" id="RHEA:16373"/>
        <dbReference type="ChEBI" id="CHEBI:10986"/>
        <dbReference type="ChEBI" id="CHEBI:15378"/>
        <dbReference type="ChEBI" id="CHEBI:29032"/>
        <dbReference type="ChEBI" id="CHEBI:30616"/>
        <dbReference type="ChEBI" id="CHEBI:456216"/>
        <dbReference type="EC" id="2.7.1.33"/>
    </reaction>
</comment>
<dbReference type="NCBIfam" id="NF009845">
    <property type="entry name" value="PRK13318.1-3"/>
    <property type="match status" value="1"/>
</dbReference>
<proteinExistence type="inferred from homology"/>
<keyword evidence="11 16" id="KW-0067">ATP-binding</keyword>
<reference evidence="17 18" key="1">
    <citation type="submission" date="2018-03" db="EMBL/GenBank/DDBJ databases">
        <title>Novel Streptomyces sp. from soil.</title>
        <authorList>
            <person name="Tan G.Y.A."/>
            <person name="Lee Z.Y."/>
        </authorList>
    </citation>
    <scope>NUCLEOTIDE SEQUENCE [LARGE SCALE GENOMIC DNA]</scope>
    <source>
        <strain evidence="17 18">ST5x</strain>
    </source>
</reference>
<keyword evidence="18" id="KW-1185">Reference proteome</keyword>
<protein>
    <recommendedName>
        <fullName evidence="15 16">Type III pantothenate kinase</fullName>
        <ecNumber evidence="6 16">2.7.1.33</ecNumber>
    </recommendedName>
    <alternativeName>
        <fullName evidence="16">PanK-III</fullName>
    </alternativeName>
    <alternativeName>
        <fullName evidence="16">Pantothenic acid kinase</fullName>
    </alternativeName>
</protein>
<evidence type="ECO:0000256" key="5">
    <source>
        <dbReference type="ARBA" id="ARBA00011738"/>
    </source>
</evidence>
<comment type="caution">
    <text evidence="17">The sequence shown here is derived from an EMBL/GenBank/DDBJ whole genome shotgun (WGS) entry which is preliminary data.</text>
</comment>
<evidence type="ECO:0000313" key="17">
    <source>
        <dbReference type="EMBL" id="PRH77182.1"/>
    </source>
</evidence>
<keyword evidence="8 16" id="KW-0808">Transferase</keyword>
<dbReference type="GO" id="GO:0015937">
    <property type="term" value="P:coenzyme A biosynthetic process"/>
    <property type="evidence" value="ECO:0007669"/>
    <property type="project" value="UniProtKB-UniRule"/>
</dbReference>
<dbReference type="PANTHER" id="PTHR34265:SF1">
    <property type="entry name" value="TYPE III PANTOTHENATE KINASE"/>
    <property type="match status" value="1"/>
</dbReference>
<dbReference type="Gene3D" id="3.30.420.40">
    <property type="match status" value="2"/>
</dbReference>
<dbReference type="EMBL" id="PVLV01000363">
    <property type="protein sequence ID" value="PRH77182.1"/>
    <property type="molecule type" value="Genomic_DNA"/>
</dbReference>
<dbReference type="GO" id="GO:0046872">
    <property type="term" value="F:metal ion binding"/>
    <property type="evidence" value="ECO:0007669"/>
    <property type="project" value="UniProtKB-KW"/>
</dbReference>
<comment type="subunit">
    <text evidence="5 16">Homodimer.</text>
</comment>
<comment type="cofactor">
    <cofactor evidence="16">
        <name>NH4(+)</name>
        <dbReference type="ChEBI" id="CHEBI:28938"/>
    </cofactor>
    <cofactor evidence="16">
        <name>K(+)</name>
        <dbReference type="ChEBI" id="CHEBI:29103"/>
    </cofactor>
    <text evidence="16">A monovalent cation. Ammonium or potassium.</text>
</comment>
<dbReference type="NCBIfam" id="NF009855">
    <property type="entry name" value="PRK13321.1"/>
    <property type="match status" value="1"/>
</dbReference>
<evidence type="ECO:0000256" key="3">
    <source>
        <dbReference type="ARBA" id="ARBA00004496"/>
    </source>
</evidence>
<evidence type="ECO:0000256" key="4">
    <source>
        <dbReference type="ARBA" id="ARBA00005225"/>
    </source>
</evidence>
<dbReference type="InterPro" id="IPR043129">
    <property type="entry name" value="ATPase_NBD"/>
</dbReference>
<evidence type="ECO:0000256" key="9">
    <source>
        <dbReference type="ARBA" id="ARBA00022741"/>
    </source>
</evidence>
<evidence type="ECO:0000256" key="10">
    <source>
        <dbReference type="ARBA" id="ARBA00022777"/>
    </source>
</evidence>
<dbReference type="Proteomes" id="UP000239322">
    <property type="component" value="Unassembled WGS sequence"/>
</dbReference>
<evidence type="ECO:0000256" key="8">
    <source>
        <dbReference type="ARBA" id="ARBA00022679"/>
    </source>
</evidence>
<comment type="pathway">
    <text evidence="4 16">Cofactor biosynthesis; coenzyme A biosynthesis; CoA from (R)-pantothenate: step 1/5.</text>
</comment>
<feature type="binding site" evidence="16">
    <location>
        <position position="134"/>
    </location>
    <ligand>
        <name>K(+)</name>
        <dbReference type="ChEBI" id="CHEBI:29103"/>
    </ligand>
</feature>
<evidence type="ECO:0000256" key="11">
    <source>
        <dbReference type="ARBA" id="ARBA00022840"/>
    </source>
</evidence>
<evidence type="ECO:0000313" key="18">
    <source>
        <dbReference type="Proteomes" id="UP000239322"/>
    </source>
</evidence>
<dbReference type="GO" id="GO:0004594">
    <property type="term" value="F:pantothenate kinase activity"/>
    <property type="evidence" value="ECO:0007669"/>
    <property type="project" value="UniProtKB-UniRule"/>
</dbReference>
<evidence type="ECO:0000256" key="6">
    <source>
        <dbReference type="ARBA" id="ARBA00012102"/>
    </source>
</evidence>
<sequence length="268" mass="28752">MLLTIDAGNTHTVLGLFDGEEIVEHWRVSTDPRRTADELAVLFQGLMGMHPLLGDELGDGIEGIAICSTVPSVRHELREVTRRYYGDVPAVLVEPGVKTGVPILMDNPKEVGADRIVNSVAAAELYGGPAIVVDFGTATTFDPISARGEYIGGVIAPGIEISVEALGARGAQLRKIELVRPRSVIGKNTVEAMQAGIVYGFAGQVDGIVRRMKRELVGPHGDPDDVTVIATGGLAPMVLGEAEEIDEHEPWLTLIGLRLVYERNVSRM</sequence>
<comment type="similarity">
    <text evidence="14 16">Belongs to the type III pantothenate kinase family.</text>
</comment>
<keyword evidence="13 16" id="KW-0173">Coenzyme A biosynthesis</keyword>
<dbReference type="HAMAP" id="MF_01274">
    <property type="entry name" value="Pantothen_kinase_3"/>
    <property type="match status" value="1"/>
</dbReference>
<dbReference type="InterPro" id="IPR004619">
    <property type="entry name" value="Type_III_PanK"/>
</dbReference>
<feature type="binding site" evidence="16">
    <location>
        <position position="189"/>
    </location>
    <ligand>
        <name>substrate</name>
    </ligand>
</feature>
<comment type="subcellular location">
    <subcellularLocation>
        <location evidence="3 16">Cytoplasm</location>
    </subcellularLocation>
</comment>
<feature type="binding site" evidence="16">
    <location>
        <begin position="112"/>
        <end position="115"/>
    </location>
    <ligand>
        <name>substrate</name>
    </ligand>
</feature>
<evidence type="ECO:0000256" key="14">
    <source>
        <dbReference type="ARBA" id="ARBA00038036"/>
    </source>
</evidence>
<keyword evidence="7 16" id="KW-0963">Cytoplasm</keyword>
<dbReference type="SUPFAM" id="SSF53067">
    <property type="entry name" value="Actin-like ATPase domain"/>
    <property type="match status" value="2"/>
</dbReference>